<name>S8DHI7_9LAMI</name>
<dbReference type="InterPro" id="IPR023534">
    <property type="entry name" value="Rof/RNase_P-like"/>
</dbReference>
<accession>S8DHI7</accession>
<organism evidence="4 5">
    <name type="scientific">Genlisea aurea</name>
    <dbReference type="NCBI Taxonomy" id="192259"/>
    <lineage>
        <taxon>Eukaryota</taxon>
        <taxon>Viridiplantae</taxon>
        <taxon>Streptophyta</taxon>
        <taxon>Embryophyta</taxon>
        <taxon>Tracheophyta</taxon>
        <taxon>Spermatophyta</taxon>
        <taxon>Magnoliopsida</taxon>
        <taxon>eudicotyledons</taxon>
        <taxon>Gunneridae</taxon>
        <taxon>Pentapetalae</taxon>
        <taxon>asterids</taxon>
        <taxon>lamiids</taxon>
        <taxon>Lamiales</taxon>
        <taxon>Lentibulariaceae</taxon>
        <taxon>Genlisea</taxon>
    </lineage>
</organism>
<dbReference type="Gene3D" id="2.30.30.210">
    <property type="entry name" value="Ribonuclease P/MRP, subunit p29"/>
    <property type="match status" value="1"/>
</dbReference>
<dbReference type="GO" id="GO:0033204">
    <property type="term" value="F:ribonuclease P RNA binding"/>
    <property type="evidence" value="ECO:0007669"/>
    <property type="project" value="InterPro"/>
</dbReference>
<dbReference type="Proteomes" id="UP000015453">
    <property type="component" value="Unassembled WGS sequence"/>
</dbReference>
<dbReference type="EMBL" id="AUSU01006245">
    <property type="protein sequence ID" value="EPS62298.1"/>
    <property type="molecule type" value="Genomic_DNA"/>
</dbReference>
<dbReference type="AlphaFoldDB" id="S8DHI7"/>
<dbReference type="InterPro" id="IPR002730">
    <property type="entry name" value="Rpp29/RNP1"/>
</dbReference>
<evidence type="ECO:0000313" key="5">
    <source>
        <dbReference type="Proteomes" id="UP000015453"/>
    </source>
</evidence>
<feature type="non-terminal residue" evidence="4">
    <location>
        <position position="1"/>
    </location>
</feature>
<dbReference type="PANTHER" id="PTHR13348">
    <property type="entry name" value="RIBONUCLEASE P SUBUNIT P29"/>
    <property type="match status" value="1"/>
</dbReference>
<evidence type="ECO:0000313" key="4">
    <source>
        <dbReference type="EMBL" id="EPS62298.1"/>
    </source>
</evidence>
<proteinExistence type="inferred from homology"/>
<evidence type="ECO:0000256" key="1">
    <source>
        <dbReference type="ARBA" id="ARBA00004123"/>
    </source>
</evidence>
<dbReference type="Pfam" id="PF01868">
    <property type="entry name" value="RNase_P-MRP_p29"/>
    <property type="match status" value="1"/>
</dbReference>
<dbReference type="GO" id="GO:0006364">
    <property type="term" value="P:rRNA processing"/>
    <property type="evidence" value="ECO:0007669"/>
    <property type="project" value="TreeGrafter"/>
</dbReference>
<dbReference type="InterPro" id="IPR016848">
    <property type="entry name" value="RNase_P/MRP_Rpp29-subunit"/>
</dbReference>
<dbReference type="GO" id="GO:0000172">
    <property type="term" value="C:ribonuclease MRP complex"/>
    <property type="evidence" value="ECO:0007669"/>
    <property type="project" value="InterPro"/>
</dbReference>
<feature type="compositionally biased region" description="Polar residues" evidence="3">
    <location>
        <begin position="1"/>
        <end position="13"/>
    </location>
</feature>
<protein>
    <submittedName>
        <fullName evidence="4">Uncharacterized protein</fullName>
    </submittedName>
</protein>
<comment type="similarity">
    <text evidence="2">Belongs to the eukaryotic/archaeal RNase P protein component 1 family.</text>
</comment>
<dbReference type="PIRSF" id="PIRSF027081">
    <property type="entry name" value="RNase_P/MRP_p29_subunit"/>
    <property type="match status" value="1"/>
</dbReference>
<gene>
    <name evidence="4" type="ORF">M569_12495</name>
</gene>
<feature type="region of interest" description="Disordered" evidence="3">
    <location>
        <begin position="1"/>
        <end position="36"/>
    </location>
</feature>
<dbReference type="SMART" id="SM00538">
    <property type="entry name" value="POP4"/>
    <property type="match status" value="1"/>
</dbReference>
<dbReference type="PANTHER" id="PTHR13348:SF0">
    <property type="entry name" value="RIBONUCLEASE P PROTEIN SUBUNIT P29"/>
    <property type="match status" value="1"/>
</dbReference>
<comment type="caution">
    <text evidence="4">The sequence shown here is derived from an EMBL/GenBank/DDBJ whole genome shotgun (WGS) entry which is preliminary data.</text>
</comment>
<evidence type="ECO:0000256" key="2">
    <source>
        <dbReference type="ARBA" id="ARBA00006181"/>
    </source>
</evidence>
<dbReference type="InterPro" id="IPR036980">
    <property type="entry name" value="RNase_P/MRP_Rpp29_sf"/>
</dbReference>
<dbReference type="OrthoDB" id="124041at2759"/>
<keyword evidence="5" id="KW-1185">Reference proteome</keyword>
<comment type="subcellular location">
    <subcellularLocation>
        <location evidence="1">Nucleus</location>
    </subcellularLocation>
</comment>
<sequence>KGPTPTKDSNASSRKGHIHFVGPISTSRKDGEANDPSYLKLSHGVHEKLLTAGVEVSDRKNAVNGVLHNLFQHGDLAKKYAQGSRSMKIENTILLDNFVRKTSFFGDRSLKELPDGSKRSKKHFSLTKHRKIGSFDLPKKFQNFEIFKPMHEKWKSYVQQLLKISGKDNLPQSLLNADLHGAIMLVVECGLAAYVGIHGIVVRETKETIGIITPDDKFRVVPKRSSVFILQADCWKITIYGDKLTSRSLVP</sequence>
<evidence type="ECO:0000256" key="3">
    <source>
        <dbReference type="SAM" id="MobiDB-lite"/>
    </source>
</evidence>
<reference evidence="4 5" key="1">
    <citation type="journal article" date="2013" name="BMC Genomics">
        <title>The miniature genome of a carnivorous plant Genlisea aurea contains a low number of genes and short non-coding sequences.</title>
        <authorList>
            <person name="Leushkin E.V."/>
            <person name="Sutormin R.A."/>
            <person name="Nabieva E.R."/>
            <person name="Penin A.A."/>
            <person name="Kondrashov A.S."/>
            <person name="Logacheva M.D."/>
        </authorList>
    </citation>
    <scope>NUCLEOTIDE SEQUENCE [LARGE SCALE GENOMIC DNA]</scope>
</reference>
<dbReference type="GO" id="GO:0001682">
    <property type="term" value="P:tRNA 5'-leader removal"/>
    <property type="evidence" value="ECO:0007669"/>
    <property type="project" value="InterPro"/>
</dbReference>
<dbReference type="GO" id="GO:0030677">
    <property type="term" value="C:ribonuclease P complex"/>
    <property type="evidence" value="ECO:0007669"/>
    <property type="project" value="InterPro"/>
</dbReference>
<dbReference type="GO" id="GO:0005634">
    <property type="term" value="C:nucleus"/>
    <property type="evidence" value="ECO:0007669"/>
    <property type="project" value="UniProtKB-SubCell"/>
</dbReference>
<dbReference type="SUPFAM" id="SSF101744">
    <property type="entry name" value="Rof/RNase P subunit-like"/>
    <property type="match status" value="1"/>
</dbReference>